<dbReference type="EMBL" id="JAUSZS010000004">
    <property type="protein sequence ID" value="MDQ0933579.1"/>
    <property type="molecule type" value="Genomic_DNA"/>
</dbReference>
<dbReference type="Proteomes" id="UP001223072">
    <property type="component" value="Unassembled WGS sequence"/>
</dbReference>
<comment type="caution">
    <text evidence="1">The sequence shown here is derived from an EMBL/GenBank/DDBJ whole genome shotgun (WGS) entry which is preliminary data.</text>
</comment>
<organism evidence="1 2">
    <name type="scientific">Streptomyces turgidiscabies</name>
    <dbReference type="NCBI Taxonomy" id="85558"/>
    <lineage>
        <taxon>Bacteria</taxon>
        <taxon>Bacillati</taxon>
        <taxon>Actinomycetota</taxon>
        <taxon>Actinomycetes</taxon>
        <taxon>Kitasatosporales</taxon>
        <taxon>Streptomycetaceae</taxon>
        <taxon>Streptomyces</taxon>
    </lineage>
</organism>
<evidence type="ECO:0000313" key="2">
    <source>
        <dbReference type="Proteomes" id="UP001223072"/>
    </source>
</evidence>
<reference evidence="1 2" key="1">
    <citation type="submission" date="2023-07" db="EMBL/GenBank/DDBJ databases">
        <title>Comparative genomics of wheat-associated soil bacteria to identify genetic determinants of phenazine resistance.</title>
        <authorList>
            <person name="Mouncey N."/>
        </authorList>
    </citation>
    <scope>NUCLEOTIDE SEQUENCE [LARGE SCALE GENOMIC DNA]</scope>
    <source>
        <strain evidence="1 2">W2I16</strain>
    </source>
</reference>
<evidence type="ECO:0000313" key="1">
    <source>
        <dbReference type="EMBL" id="MDQ0933579.1"/>
    </source>
</evidence>
<name>A0ABU0RNK5_9ACTN</name>
<gene>
    <name evidence="1" type="ORF">QFZ49_003519</name>
</gene>
<proteinExistence type="predicted"/>
<protein>
    <submittedName>
        <fullName evidence="1">Uncharacterized protein</fullName>
    </submittedName>
</protein>
<sequence>MSQLQGDLAVVPGGDEGDGLVADDEALDEFVDGSVFHLAVRELIHVGERLRTVAGRVLVERPDGHTTFDQRPVALQPLGEDVLEAPAARLHREHLGLALGRGQVECRVDPFEALQHGDRVRGGGRLCGEGHERLERIGQFDRQLSALGDLPLEGVEPLRQSDRRRQGTKPVRVVGIRMKQGELHQARCGLDLCAGYAPRAQSIRIKAGSFLAQVRHRVGMCRFSRFHHQISTPQGPERAGT</sequence>
<accession>A0ABU0RNK5</accession>
<keyword evidence="2" id="KW-1185">Reference proteome</keyword>